<keyword evidence="3" id="KW-1185">Reference proteome</keyword>
<name>A0A9P4GL71_9PLEO</name>
<evidence type="ECO:0000313" key="2">
    <source>
        <dbReference type="EMBL" id="KAF1847272.1"/>
    </source>
</evidence>
<dbReference type="PANTHER" id="PTHR43157:SF31">
    <property type="entry name" value="PHOSPHATIDYLINOSITOL-GLYCAN BIOSYNTHESIS CLASS F PROTEIN"/>
    <property type="match status" value="1"/>
</dbReference>
<keyword evidence="1" id="KW-0560">Oxidoreductase</keyword>
<reference evidence="2" key="1">
    <citation type="submission" date="2020-01" db="EMBL/GenBank/DDBJ databases">
        <authorList>
            <consortium name="DOE Joint Genome Institute"/>
            <person name="Haridas S."/>
            <person name="Albert R."/>
            <person name="Binder M."/>
            <person name="Bloem J."/>
            <person name="Labutti K."/>
            <person name="Salamov A."/>
            <person name="Andreopoulos B."/>
            <person name="Baker S.E."/>
            <person name="Barry K."/>
            <person name="Bills G."/>
            <person name="Bluhm B.H."/>
            <person name="Cannon C."/>
            <person name="Castanera R."/>
            <person name="Culley D.E."/>
            <person name="Daum C."/>
            <person name="Ezra D."/>
            <person name="Gonzalez J.B."/>
            <person name="Henrissat B."/>
            <person name="Kuo A."/>
            <person name="Liang C."/>
            <person name="Lipzen A."/>
            <person name="Lutzoni F."/>
            <person name="Magnuson J."/>
            <person name="Mondo S."/>
            <person name="Nolan M."/>
            <person name="Ohm R."/>
            <person name="Pangilinan J."/>
            <person name="Park H.-J."/>
            <person name="Ramirez L."/>
            <person name="Alfaro M."/>
            <person name="Sun H."/>
            <person name="Tritt A."/>
            <person name="Yoshinaga Y."/>
            <person name="Zwiers L.-H."/>
            <person name="Turgeon B.G."/>
            <person name="Goodwin S.B."/>
            <person name="Spatafora J.W."/>
            <person name="Crous P.W."/>
            <person name="Grigoriev I.V."/>
        </authorList>
    </citation>
    <scope>NUCLEOTIDE SEQUENCE</scope>
    <source>
        <strain evidence="2">CBS 394.84</strain>
    </source>
</reference>
<sequence>MSMRQVIAEQYAKLPVLVDPETFLGKTYIVTGANNGLGLETARHLVRCSATRVILAVRNIAAGEAAKADIEHTTGHKDVAEVWHLDLSSSASVRDFAGKAKKELERIDGVIENAGEMLDSWTVAEGMETSMTVNVINTM</sequence>
<dbReference type="Gene3D" id="3.40.50.720">
    <property type="entry name" value="NAD(P)-binding Rossmann-like Domain"/>
    <property type="match status" value="1"/>
</dbReference>
<comment type="caution">
    <text evidence="2">The sequence shown here is derived from an EMBL/GenBank/DDBJ whole genome shotgun (WGS) entry which is preliminary data.</text>
</comment>
<dbReference type="PANTHER" id="PTHR43157">
    <property type="entry name" value="PHOSPHATIDYLINOSITOL-GLYCAN BIOSYNTHESIS CLASS F PROTEIN-RELATED"/>
    <property type="match status" value="1"/>
</dbReference>
<dbReference type="InterPro" id="IPR002347">
    <property type="entry name" value="SDR_fam"/>
</dbReference>
<dbReference type="OrthoDB" id="542013at2759"/>
<proteinExistence type="predicted"/>
<protein>
    <submittedName>
        <fullName evidence="2">NAD(P)-binding protein</fullName>
    </submittedName>
</protein>
<accession>A0A9P4GL71</accession>
<dbReference type="AlphaFoldDB" id="A0A9P4GL71"/>
<dbReference type="Proteomes" id="UP000800039">
    <property type="component" value="Unassembled WGS sequence"/>
</dbReference>
<dbReference type="RefSeq" id="XP_040789835.1">
    <property type="nucleotide sequence ID" value="XM_040938237.1"/>
</dbReference>
<organism evidence="2 3">
    <name type="scientific">Cucurbitaria berberidis CBS 394.84</name>
    <dbReference type="NCBI Taxonomy" id="1168544"/>
    <lineage>
        <taxon>Eukaryota</taxon>
        <taxon>Fungi</taxon>
        <taxon>Dikarya</taxon>
        <taxon>Ascomycota</taxon>
        <taxon>Pezizomycotina</taxon>
        <taxon>Dothideomycetes</taxon>
        <taxon>Pleosporomycetidae</taxon>
        <taxon>Pleosporales</taxon>
        <taxon>Pleosporineae</taxon>
        <taxon>Cucurbitariaceae</taxon>
        <taxon>Cucurbitaria</taxon>
    </lineage>
</organism>
<gene>
    <name evidence="2" type="ORF">K460DRAFT_425923</name>
</gene>
<dbReference type="EMBL" id="ML976615">
    <property type="protein sequence ID" value="KAF1847272.1"/>
    <property type="molecule type" value="Genomic_DNA"/>
</dbReference>
<evidence type="ECO:0000256" key="1">
    <source>
        <dbReference type="ARBA" id="ARBA00023002"/>
    </source>
</evidence>
<dbReference type="Pfam" id="PF00106">
    <property type="entry name" value="adh_short"/>
    <property type="match status" value="1"/>
</dbReference>
<evidence type="ECO:0000313" key="3">
    <source>
        <dbReference type="Proteomes" id="UP000800039"/>
    </source>
</evidence>
<dbReference type="InterPro" id="IPR036291">
    <property type="entry name" value="NAD(P)-bd_dom_sf"/>
</dbReference>
<dbReference type="SUPFAM" id="SSF51735">
    <property type="entry name" value="NAD(P)-binding Rossmann-fold domains"/>
    <property type="match status" value="1"/>
</dbReference>
<dbReference type="GO" id="GO:0016491">
    <property type="term" value="F:oxidoreductase activity"/>
    <property type="evidence" value="ECO:0007669"/>
    <property type="project" value="UniProtKB-KW"/>
</dbReference>
<dbReference type="GeneID" id="63855488"/>